<dbReference type="GeneID" id="36595110"/>
<keyword evidence="4 6" id="KW-0472">Membrane</keyword>
<protein>
    <submittedName>
        <fullName evidence="8">Uncharacterized protein</fullName>
    </submittedName>
</protein>
<organism evidence="8 9">
    <name type="scientific">Hyaloscypha bicolor E</name>
    <dbReference type="NCBI Taxonomy" id="1095630"/>
    <lineage>
        <taxon>Eukaryota</taxon>
        <taxon>Fungi</taxon>
        <taxon>Dikarya</taxon>
        <taxon>Ascomycota</taxon>
        <taxon>Pezizomycotina</taxon>
        <taxon>Leotiomycetes</taxon>
        <taxon>Helotiales</taxon>
        <taxon>Hyaloscyphaceae</taxon>
        <taxon>Hyaloscypha</taxon>
        <taxon>Hyaloscypha bicolor</taxon>
    </lineage>
</organism>
<comment type="subcellular location">
    <subcellularLocation>
        <location evidence="1">Membrane</location>
        <topology evidence="1">Single-pass membrane protein</topology>
    </subcellularLocation>
</comment>
<keyword evidence="3 6" id="KW-1133">Transmembrane helix</keyword>
<evidence type="ECO:0000256" key="7">
    <source>
        <dbReference type="SAM" id="SignalP"/>
    </source>
</evidence>
<dbReference type="PANTHER" id="PTHR15549:SF26">
    <property type="entry name" value="AXIAL BUDDING PATTERN PROTEIN 2-RELATED"/>
    <property type="match status" value="1"/>
</dbReference>
<sequence length="455" mass="46916">MLFAVVLLLLGVSSAQRPQNATICDYYAIVNYGSNSTATQLKLMQSILALAFGGAGPLSNVNSSITGIFNPGNFIGTPVDLQPWFNGVKDSTNLNNQAVGIDWLDGGGTAPLYAFLAGSTPNLTFTNGSNEARLFAHWESAFQHVYGCTLPAPQPPTPGGFLDLAYVHKFMDLNHTDIGHFINQLTLSSQHFGFSDNDAQSLNTQMNAQFNVRCAPPSGTHLYSLCQDPSCPLAFPSPDCAPYENLGPNGVASSSGTGPASTSPPQSTSSSPASSSPATQSSAAAAATHDSSKLSAGGIAGASIGGAAVLFAFIGGIIFLLRRKQRPDPALSNPYVPNPSNASYQAPSYTDPHTSYMSNPHPDDGNPQGYWHSAANQGGMGGGEIGGQMIAEMESPKSPEMVSQAHMSSLSGRTMSPGPGSGGMSPPGGSPGQTYLTPGQMSPGGVSPTRKPVGG</sequence>
<evidence type="ECO:0000256" key="4">
    <source>
        <dbReference type="ARBA" id="ARBA00023136"/>
    </source>
</evidence>
<dbReference type="EMBL" id="KZ613843">
    <property type="protein sequence ID" value="PMD57901.1"/>
    <property type="molecule type" value="Genomic_DNA"/>
</dbReference>
<name>A0A2J6T4E3_9HELO</name>
<evidence type="ECO:0000256" key="3">
    <source>
        <dbReference type="ARBA" id="ARBA00022989"/>
    </source>
</evidence>
<dbReference type="InParanoid" id="A0A2J6T4E3"/>
<reference evidence="8 9" key="1">
    <citation type="submission" date="2016-04" db="EMBL/GenBank/DDBJ databases">
        <title>A degradative enzymes factory behind the ericoid mycorrhizal symbiosis.</title>
        <authorList>
            <consortium name="DOE Joint Genome Institute"/>
            <person name="Martino E."/>
            <person name="Morin E."/>
            <person name="Grelet G."/>
            <person name="Kuo A."/>
            <person name="Kohler A."/>
            <person name="Daghino S."/>
            <person name="Barry K."/>
            <person name="Choi C."/>
            <person name="Cichocki N."/>
            <person name="Clum A."/>
            <person name="Copeland A."/>
            <person name="Hainaut M."/>
            <person name="Haridas S."/>
            <person name="Labutti K."/>
            <person name="Lindquist E."/>
            <person name="Lipzen A."/>
            <person name="Khouja H.-R."/>
            <person name="Murat C."/>
            <person name="Ohm R."/>
            <person name="Olson A."/>
            <person name="Spatafora J."/>
            <person name="Veneault-Fourrey C."/>
            <person name="Henrissat B."/>
            <person name="Grigoriev I."/>
            <person name="Martin F."/>
            <person name="Perotto S."/>
        </authorList>
    </citation>
    <scope>NUCLEOTIDE SEQUENCE [LARGE SCALE GENOMIC DNA]</scope>
    <source>
        <strain evidence="8 9">E</strain>
    </source>
</reference>
<evidence type="ECO:0000313" key="9">
    <source>
        <dbReference type="Proteomes" id="UP000235371"/>
    </source>
</evidence>
<accession>A0A2J6T4E3</accession>
<feature type="chain" id="PRO_5014392782" evidence="7">
    <location>
        <begin position="16"/>
        <end position="455"/>
    </location>
</feature>
<dbReference type="GO" id="GO:0016020">
    <property type="term" value="C:membrane"/>
    <property type="evidence" value="ECO:0007669"/>
    <property type="project" value="UniProtKB-SubCell"/>
</dbReference>
<dbReference type="Proteomes" id="UP000235371">
    <property type="component" value="Unassembled WGS sequence"/>
</dbReference>
<feature type="compositionally biased region" description="Polar residues" evidence="5">
    <location>
        <begin position="405"/>
        <end position="414"/>
    </location>
</feature>
<dbReference type="PANTHER" id="PTHR15549">
    <property type="entry name" value="PAIRED IMMUNOGLOBULIN-LIKE TYPE 2 RECEPTOR"/>
    <property type="match status" value="1"/>
</dbReference>
<proteinExistence type="predicted"/>
<dbReference type="GO" id="GO:0071944">
    <property type="term" value="C:cell periphery"/>
    <property type="evidence" value="ECO:0007669"/>
    <property type="project" value="UniProtKB-ARBA"/>
</dbReference>
<feature type="region of interest" description="Disordered" evidence="5">
    <location>
        <begin position="395"/>
        <end position="455"/>
    </location>
</feature>
<evidence type="ECO:0000256" key="1">
    <source>
        <dbReference type="ARBA" id="ARBA00004167"/>
    </source>
</evidence>
<dbReference type="OrthoDB" id="2110578at2759"/>
<dbReference type="InterPro" id="IPR051694">
    <property type="entry name" value="Immunoregulatory_rcpt-like"/>
</dbReference>
<feature type="compositionally biased region" description="Low complexity" evidence="5">
    <location>
        <begin position="252"/>
        <end position="286"/>
    </location>
</feature>
<feature type="region of interest" description="Disordered" evidence="5">
    <location>
        <begin position="246"/>
        <end position="286"/>
    </location>
</feature>
<keyword evidence="9" id="KW-1185">Reference proteome</keyword>
<keyword evidence="2 6" id="KW-0812">Transmembrane</keyword>
<gene>
    <name evidence="8" type="ORF">K444DRAFT_664996</name>
</gene>
<keyword evidence="7" id="KW-0732">Signal</keyword>
<feature type="transmembrane region" description="Helical" evidence="6">
    <location>
        <begin position="299"/>
        <end position="321"/>
    </location>
</feature>
<evidence type="ECO:0000313" key="8">
    <source>
        <dbReference type="EMBL" id="PMD57901.1"/>
    </source>
</evidence>
<evidence type="ECO:0000256" key="6">
    <source>
        <dbReference type="SAM" id="Phobius"/>
    </source>
</evidence>
<dbReference type="STRING" id="1095630.A0A2J6T4E3"/>
<dbReference type="RefSeq" id="XP_024734805.1">
    <property type="nucleotide sequence ID" value="XM_024887034.1"/>
</dbReference>
<evidence type="ECO:0000256" key="2">
    <source>
        <dbReference type="ARBA" id="ARBA00022692"/>
    </source>
</evidence>
<dbReference type="AlphaFoldDB" id="A0A2J6T4E3"/>
<feature type="signal peptide" evidence="7">
    <location>
        <begin position="1"/>
        <end position="15"/>
    </location>
</feature>
<evidence type="ECO:0000256" key="5">
    <source>
        <dbReference type="SAM" id="MobiDB-lite"/>
    </source>
</evidence>